<dbReference type="FunFam" id="3.30.70.330:FF:000097">
    <property type="entry name" value="U2 snRNP auxiliary factor large subunit"/>
    <property type="match status" value="1"/>
</dbReference>
<keyword evidence="2 4" id="KW-0694">RNA-binding</keyword>
<name>A0A9P8PD23_9ASCO</name>
<feature type="region of interest" description="Disordered" evidence="5">
    <location>
        <begin position="1"/>
        <end position="34"/>
    </location>
</feature>
<feature type="domain" description="RRM" evidence="6">
    <location>
        <begin position="372"/>
        <end position="461"/>
    </location>
</feature>
<dbReference type="GO" id="GO:0006397">
    <property type="term" value="P:mRNA processing"/>
    <property type="evidence" value="ECO:0007669"/>
    <property type="project" value="UniProtKB-KW"/>
</dbReference>
<evidence type="ECO:0000259" key="6">
    <source>
        <dbReference type="PROSITE" id="PS50102"/>
    </source>
</evidence>
<dbReference type="EMBL" id="JAEUBD010000983">
    <property type="protein sequence ID" value="KAH3670028.1"/>
    <property type="molecule type" value="Genomic_DNA"/>
</dbReference>
<keyword evidence="8" id="KW-1185">Reference proteome</keyword>
<dbReference type="InterPro" id="IPR012677">
    <property type="entry name" value="Nucleotide-bd_a/b_plait_sf"/>
</dbReference>
<accession>A0A9P8PD23</accession>
<dbReference type="CDD" id="cd12232">
    <property type="entry name" value="RRM3_U2AF65"/>
    <property type="match status" value="1"/>
</dbReference>
<dbReference type="Pfam" id="PF00076">
    <property type="entry name" value="RRM_1"/>
    <property type="match status" value="1"/>
</dbReference>
<dbReference type="Gene3D" id="3.30.70.330">
    <property type="match status" value="3"/>
</dbReference>
<dbReference type="InterPro" id="IPR003954">
    <property type="entry name" value="RRM_euk-type"/>
</dbReference>
<evidence type="ECO:0000256" key="1">
    <source>
        <dbReference type="ARBA" id="ARBA00022664"/>
    </source>
</evidence>
<dbReference type="SUPFAM" id="SSF54928">
    <property type="entry name" value="RNA-binding domain, RBD"/>
    <property type="match status" value="1"/>
</dbReference>
<keyword evidence="3" id="KW-0508">mRNA splicing</keyword>
<organism evidence="7 8">
    <name type="scientific">Ogataea polymorpha</name>
    <dbReference type="NCBI Taxonomy" id="460523"/>
    <lineage>
        <taxon>Eukaryota</taxon>
        <taxon>Fungi</taxon>
        <taxon>Dikarya</taxon>
        <taxon>Ascomycota</taxon>
        <taxon>Saccharomycotina</taxon>
        <taxon>Pichiomycetes</taxon>
        <taxon>Pichiales</taxon>
        <taxon>Pichiaceae</taxon>
        <taxon>Ogataea</taxon>
    </lineage>
</organism>
<sequence length="469" mass="53391">MENLPRGPRRDYRRPRNDRDTRDTRDFYRDHRGSYREQRGYYEEGWYDRGYARNREYRPANGRPSFQNSCPPLEKIARVSLWDKPAPGFEGVSAARAKACGLFPEPGEPPRTTDPTEIQRLLSHAASNYRSQAFQNSKLTPLDSRVAKTLILRADFSVVRLERVKKHLENYLLANIVPNVNYEDVKIQIHPTQDPRTVIIQTLRSTVATALFALTGLDVPELNTTLSFERPKEYVVFNPNDTSVPAEPSEDVVESSQLYVARNVPYGTPREKLLEVLQPLGKVRSLAQVIDKLSYESKGIAFFEMVSEDPEVLTKLNELAIDDHELQIFRACENPERKYEQAVILSAETLFGALKSDKISPHAPTEIVQFLNCVAVEDLVDSVKYNDIKVAFETECSYHGHAEKVLIPRPEADFRPGMPTKPEVGRIFVKFATSEEAQKCAEALAGRKFNGRTILAAFYETEDFSRALF</sequence>
<dbReference type="GO" id="GO:0008380">
    <property type="term" value="P:RNA splicing"/>
    <property type="evidence" value="ECO:0007669"/>
    <property type="project" value="UniProtKB-KW"/>
</dbReference>
<dbReference type="AlphaFoldDB" id="A0A9P8PD23"/>
<dbReference type="SMART" id="SM00360">
    <property type="entry name" value="RRM"/>
    <property type="match status" value="2"/>
</dbReference>
<reference evidence="7" key="2">
    <citation type="submission" date="2021-01" db="EMBL/GenBank/DDBJ databases">
        <authorList>
            <person name="Schikora-Tamarit M.A."/>
        </authorList>
    </citation>
    <scope>NUCLEOTIDE SEQUENCE</scope>
    <source>
        <strain evidence="7">NCAIM Y.01608</strain>
    </source>
</reference>
<dbReference type="GO" id="GO:0003723">
    <property type="term" value="F:RNA binding"/>
    <property type="evidence" value="ECO:0007669"/>
    <property type="project" value="UniProtKB-UniRule"/>
</dbReference>
<dbReference type="PANTHER" id="PTHR23139">
    <property type="entry name" value="RNA-BINDING PROTEIN"/>
    <property type="match status" value="1"/>
</dbReference>
<feature type="compositionally biased region" description="Basic and acidic residues" evidence="5">
    <location>
        <begin position="8"/>
        <end position="34"/>
    </location>
</feature>
<dbReference type="Proteomes" id="UP000788993">
    <property type="component" value="Unassembled WGS sequence"/>
</dbReference>
<evidence type="ECO:0000256" key="4">
    <source>
        <dbReference type="PROSITE-ProRule" id="PRU00176"/>
    </source>
</evidence>
<dbReference type="InterPro" id="IPR035979">
    <property type="entry name" value="RBD_domain_sf"/>
</dbReference>
<keyword evidence="1" id="KW-0507">mRNA processing</keyword>
<evidence type="ECO:0000313" key="7">
    <source>
        <dbReference type="EMBL" id="KAH3670028.1"/>
    </source>
</evidence>
<gene>
    <name evidence="7" type="ORF">OGATHE_002841</name>
</gene>
<evidence type="ECO:0000256" key="3">
    <source>
        <dbReference type="ARBA" id="ARBA00023187"/>
    </source>
</evidence>
<dbReference type="SMART" id="SM00361">
    <property type="entry name" value="RRM_1"/>
    <property type="match status" value="1"/>
</dbReference>
<proteinExistence type="predicted"/>
<reference evidence="7" key="1">
    <citation type="journal article" date="2021" name="Open Biol.">
        <title>Shared evolutionary footprints suggest mitochondrial oxidative damage underlies multiple complex I losses in fungi.</title>
        <authorList>
            <person name="Schikora-Tamarit M.A."/>
            <person name="Marcet-Houben M."/>
            <person name="Nosek J."/>
            <person name="Gabaldon T."/>
        </authorList>
    </citation>
    <scope>NUCLEOTIDE SEQUENCE</scope>
    <source>
        <strain evidence="7">NCAIM Y.01608</strain>
    </source>
</reference>
<comment type="caution">
    <text evidence="7">The sequence shown here is derived from an EMBL/GenBank/DDBJ whole genome shotgun (WGS) entry which is preliminary data.</text>
</comment>
<evidence type="ECO:0000256" key="5">
    <source>
        <dbReference type="SAM" id="MobiDB-lite"/>
    </source>
</evidence>
<dbReference type="InterPro" id="IPR000504">
    <property type="entry name" value="RRM_dom"/>
</dbReference>
<protein>
    <recommendedName>
        <fullName evidence="6">RRM domain-containing protein</fullName>
    </recommendedName>
</protein>
<evidence type="ECO:0000313" key="8">
    <source>
        <dbReference type="Proteomes" id="UP000788993"/>
    </source>
</evidence>
<evidence type="ECO:0000256" key="2">
    <source>
        <dbReference type="ARBA" id="ARBA00022884"/>
    </source>
</evidence>
<dbReference type="PROSITE" id="PS50102">
    <property type="entry name" value="RRM"/>
    <property type="match status" value="1"/>
</dbReference>